<feature type="non-terminal residue" evidence="1">
    <location>
        <position position="1"/>
    </location>
</feature>
<protein>
    <submittedName>
        <fullName evidence="1">Uncharacterized protein</fullName>
    </submittedName>
</protein>
<evidence type="ECO:0000313" key="2">
    <source>
        <dbReference type="Proteomes" id="UP000276215"/>
    </source>
</evidence>
<dbReference type="Proteomes" id="UP000276215">
    <property type="component" value="Unassembled WGS sequence"/>
</dbReference>
<sequence length="134" mass="14797">VDKISVMERSFVLIIESKRSSLGDAIKQCLLAMNDMWGNNSGGKVYGFITTGEHWRMVRYDGITFQMTETFTVLFNTMCKQKDRWMKDGSVLVDCIIIALRSGGIMKNDQCSQASRAHGRALAGNSPGRPGQGG</sequence>
<organism evidence="1 2">
    <name type="scientific">Choiromyces venosus 120613-1</name>
    <dbReference type="NCBI Taxonomy" id="1336337"/>
    <lineage>
        <taxon>Eukaryota</taxon>
        <taxon>Fungi</taxon>
        <taxon>Dikarya</taxon>
        <taxon>Ascomycota</taxon>
        <taxon>Pezizomycotina</taxon>
        <taxon>Pezizomycetes</taxon>
        <taxon>Pezizales</taxon>
        <taxon>Tuberaceae</taxon>
        <taxon>Choiromyces</taxon>
    </lineage>
</organism>
<dbReference type="AlphaFoldDB" id="A0A3N4IXA8"/>
<proteinExistence type="predicted"/>
<keyword evidence="2" id="KW-1185">Reference proteome</keyword>
<reference evidence="1 2" key="1">
    <citation type="journal article" date="2018" name="Nat. Ecol. Evol.">
        <title>Pezizomycetes genomes reveal the molecular basis of ectomycorrhizal truffle lifestyle.</title>
        <authorList>
            <person name="Murat C."/>
            <person name="Payen T."/>
            <person name="Noel B."/>
            <person name="Kuo A."/>
            <person name="Morin E."/>
            <person name="Chen J."/>
            <person name="Kohler A."/>
            <person name="Krizsan K."/>
            <person name="Balestrini R."/>
            <person name="Da Silva C."/>
            <person name="Montanini B."/>
            <person name="Hainaut M."/>
            <person name="Levati E."/>
            <person name="Barry K.W."/>
            <person name="Belfiori B."/>
            <person name="Cichocki N."/>
            <person name="Clum A."/>
            <person name="Dockter R.B."/>
            <person name="Fauchery L."/>
            <person name="Guy J."/>
            <person name="Iotti M."/>
            <person name="Le Tacon F."/>
            <person name="Lindquist E.A."/>
            <person name="Lipzen A."/>
            <person name="Malagnac F."/>
            <person name="Mello A."/>
            <person name="Molinier V."/>
            <person name="Miyauchi S."/>
            <person name="Poulain J."/>
            <person name="Riccioni C."/>
            <person name="Rubini A."/>
            <person name="Sitrit Y."/>
            <person name="Splivallo R."/>
            <person name="Traeger S."/>
            <person name="Wang M."/>
            <person name="Zifcakova L."/>
            <person name="Wipf D."/>
            <person name="Zambonelli A."/>
            <person name="Paolocci F."/>
            <person name="Nowrousian M."/>
            <person name="Ottonello S."/>
            <person name="Baldrian P."/>
            <person name="Spatafora J.W."/>
            <person name="Henrissat B."/>
            <person name="Nagy L.G."/>
            <person name="Aury J.M."/>
            <person name="Wincker P."/>
            <person name="Grigoriev I.V."/>
            <person name="Bonfante P."/>
            <person name="Martin F.M."/>
        </authorList>
    </citation>
    <scope>NUCLEOTIDE SEQUENCE [LARGE SCALE GENOMIC DNA]</scope>
    <source>
        <strain evidence="1 2">120613-1</strain>
    </source>
</reference>
<name>A0A3N4IXA8_9PEZI</name>
<gene>
    <name evidence="1" type="ORF">L873DRAFT_1721774</name>
</gene>
<dbReference type="EMBL" id="ML120579">
    <property type="protein sequence ID" value="RPA89458.1"/>
    <property type="molecule type" value="Genomic_DNA"/>
</dbReference>
<accession>A0A3N4IXA8</accession>
<dbReference type="OrthoDB" id="5355583at2759"/>
<evidence type="ECO:0000313" key="1">
    <source>
        <dbReference type="EMBL" id="RPA89458.1"/>
    </source>
</evidence>